<evidence type="ECO:0000259" key="4">
    <source>
        <dbReference type="SMART" id="SM00702"/>
    </source>
</evidence>
<evidence type="ECO:0000256" key="3">
    <source>
        <dbReference type="ARBA" id="ARBA00023002"/>
    </source>
</evidence>
<comment type="cofactor">
    <cofactor evidence="1">
        <name>L-ascorbate</name>
        <dbReference type="ChEBI" id="CHEBI:38290"/>
    </cofactor>
</comment>
<dbReference type="InterPro" id="IPR006620">
    <property type="entry name" value="Pro_4_hyd_alph"/>
</dbReference>
<proteinExistence type="predicted"/>
<gene>
    <name evidence="5" type="ORF">ASTO00021_LOCUS18952</name>
</gene>
<dbReference type="SUPFAM" id="SSF51197">
    <property type="entry name" value="Clavaminate synthase-like"/>
    <property type="match status" value="1"/>
</dbReference>
<name>A0A7S3V368_9STRA</name>
<dbReference type="GO" id="GO:0005506">
    <property type="term" value="F:iron ion binding"/>
    <property type="evidence" value="ECO:0007669"/>
    <property type="project" value="InterPro"/>
</dbReference>
<dbReference type="GO" id="GO:0031418">
    <property type="term" value="F:L-ascorbic acid binding"/>
    <property type="evidence" value="ECO:0007669"/>
    <property type="project" value="InterPro"/>
</dbReference>
<protein>
    <recommendedName>
        <fullName evidence="4">Prolyl 4-hydroxylase alpha subunit domain-containing protein</fullName>
    </recommendedName>
</protein>
<dbReference type="SMART" id="SM00702">
    <property type="entry name" value="P4Hc"/>
    <property type="match status" value="1"/>
</dbReference>
<dbReference type="GO" id="GO:0051213">
    <property type="term" value="F:dioxygenase activity"/>
    <property type="evidence" value="ECO:0007669"/>
    <property type="project" value="UniProtKB-KW"/>
</dbReference>
<evidence type="ECO:0000256" key="1">
    <source>
        <dbReference type="ARBA" id="ARBA00001961"/>
    </source>
</evidence>
<organism evidence="5">
    <name type="scientific">Aplanochytrium stocchinoi</name>
    <dbReference type="NCBI Taxonomy" id="215587"/>
    <lineage>
        <taxon>Eukaryota</taxon>
        <taxon>Sar</taxon>
        <taxon>Stramenopiles</taxon>
        <taxon>Bigyra</taxon>
        <taxon>Labyrinthulomycetes</taxon>
        <taxon>Thraustochytrida</taxon>
        <taxon>Thraustochytriidae</taxon>
        <taxon>Aplanochytrium</taxon>
    </lineage>
</organism>
<sequence length="265" mass="29419">MKSGDIVGRHAKLNNINANHLISVSYTEGAAFDSIILGERSEPIRFNSVLLIPNLLTKGECAQLIQDVEQEHLRLSENGPTQDKGKGTLQSSVGTERYMIKNLSEKTRCLFDIVLRDRLLPLISAELPDVEDMIWCFSMIEPVKGAVLGDMWYKFSSQEPSINRYANGGDFKEHTDGYALTLNILLSVDDDFTGGGTEFWREDESSAEPTLRLEPTCAGTGVIFNGQVKHAGRAVIEGVRHLLVASFNVMKAKILYDRSTAQIQK</sequence>
<dbReference type="Gene3D" id="2.60.120.620">
    <property type="entry name" value="q2cbj1_9rhob like domain"/>
    <property type="match status" value="1"/>
</dbReference>
<evidence type="ECO:0000313" key="5">
    <source>
        <dbReference type="EMBL" id="CAE0448983.1"/>
    </source>
</evidence>
<accession>A0A7S3V368</accession>
<dbReference type="EMBL" id="HBIN01026676">
    <property type="protein sequence ID" value="CAE0448983.1"/>
    <property type="molecule type" value="Transcribed_RNA"/>
</dbReference>
<reference evidence="5" key="1">
    <citation type="submission" date="2021-01" db="EMBL/GenBank/DDBJ databases">
        <authorList>
            <person name="Corre E."/>
            <person name="Pelletier E."/>
            <person name="Niang G."/>
            <person name="Scheremetjew M."/>
            <person name="Finn R."/>
            <person name="Kale V."/>
            <person name="Holt S."/>
            <person name="Cochrane G."/>
            <person name="Meng A."/>
            <person name="Brown T."/>
            <person name="Cohen L."/>
        </authorList>
    </citation>
    <scope>NUCLEOTIDE SEQUENCE</scope>
    <source>
        <strain evidence="5">GSBS06</strain>
    </source>
</reference>
<keyword evidence="2" id="KW-0223">Dioxygenase</keyword>
<keyword evidence="3" id="KW-0560">Oxidoreductase</keyword>
<dbReference type="AlphaFoldDB" id="A0A7S3V368"/>
<feature type="domain" description="Prolyl 4-hydroxylase alpha subunit" evidence="4">
    <location>
        <begin position="47"/>
        <end position="250"/>
    </location>
</feature>
<evidence type="ECO:0000256" key="2">
    <source>
        <dbReference type="ARBA" id="ARBA00022964"/>
    </source>
</evidence>
<dbReference type="GO" id="GO:0016705">
    <property type="term" value="F:oxidoreductase activity, acting on paired donors, with incorporation or reduction of molecular oxygen"/>
    <property type="evidence" value="ECO:0007669"/>
    <property type="project" value="InterPro"/>
</dbReference>